<feature type="domain" description="Helicase XPB/Ssl2 N-terminal" evidence="2">
    <location>
        <begin position="470"/>
        <end position="592"/>
    </location>
</feature>
<feature type="region of interest" description="Disordered" evidence="1">
    <location>
        <begin position="355"/>
        <end position="378"/>
    </location>
</feature>
<sequence>MTSPSAPTLAESLRRRDAEWIATLLEARPDLTSPAPHDFGELGARALTRSSIRRCLDHLDAWHLAVLETACALPEPVDPTATARLLNSAHGHTGRADKTRTLAAFTHLTRLALIWPSGDGWRVPLPVREEFGPHPCGLAEAPQDATGDNGTTEPGDSLPQDLPTAERAVLERLAQGPPVGSLKTFDESTPVGRLVAAGLLRHVRADTGAHTVELPRPVALALRAARPTTPVAPVPADFTVPGRGTGLVDQSGAGAALEIVGDIEGLLDELESAPVELLRDGGIGVRDLGRLARRIGRDTTRTGFLLELALWAGLTASRAGHTHLTTAADTWFAADLATRWATLSVAWRGSSRWWPSTGHAGRHPWADPATVDQNEPPDPSGLRRLTLDLLASRPGLGIDATALGTSIAHRRPAFARQGPPPVEDVLLEAGWLGIMALDTVTALAPFTVLDDVTTVAEAARSRFPEPVGELIVQADLTAIAPGPLRHDLAVVARRIAEVESRGGATVFRFTRASVQRALDDGWSASELIAWVSEHSSTEVPQPLHYLISDVSRRHGQIRLGTTSCWITMDDPAHLTLALADAGAAALGVTRIAETVLVADAEPDDVVAWLRGLGLSPSAAGGRPAPRRVSAPNTTERPPRPDTHAIAELIVRRARAAKASREIPLMLRRALEAGELIDVGYVASDGTRRHAQAVPIRMSDGSVHLVGPDTRLSLPLARILQVNPTASR</sequence>
<dbReference type="InterPro" id="IPR032830">
    <property type="entry name" value="XPB/Ssl2_N"/>
</dbReference>
<evidence type="ECO:0000259" key="2">
    <source>
        <dbReference type="Pfam" id="PF13625"/>
    </source>
</evidence>
<evidence type="ECO:0000313" key="4">
    <source>
        <dbReference type="Proteomes" id="UP000316196"/>
    </source>
</evidence>
<keyword evidence="3" id="KW-0378">Hydrolase</keyword>
<evidence type="ECO:0000256" key="1">
    <source>
        <dbReference type="SAM" id="MobiDB-lite"/>
    </source>
</evidence>
<gene>
    <name evidence="3" type="ORF">FB460_1780</name>
</gene>
<feature type="region of interest" description="Disordered" evidence="1">
    <location>
        <begin position="618"/>
        <end position="640"/>
    </location>
</feature>
<keyword evidence="3" id="KW-0347">Helicase</keyword>
<keyword evidence="4" id="KW-1185">Reference proteome</keyword>
<dbReference type="Pfam" id="PF13625">
    <property type="entry name" value="Helicase_C_3"/>
    <property type="match status" value="1"/>
</dbReference>
<accession>A0A542ZC59</accession>
<dbReference type="EMBL" id="VFOR01000002">
    <property type="protein sequence ID" value="TQL57932.1"/>
    <property type="molecule type" value="Genomic_DNA"/>
</dbReference>
<dbReference type="GO" id="GO:0004386">
    <property type="term" value="F:helicase activity"/>
    <property type="evidence" value="ECO:0007669"/>
    <property type="project" value="UniProtKB-KW"/>
</dbReference>
<keyword evidence="3" id="KW-0067">ATP-binding</keyword>
<name>A0A542ZC59_9ACTN</name>
<comment type="caution">
    <text evidence="3">The sequence shown here is derived from an EMBL/GenBank/DDBJ whole genome shotgun (WGS) entry which is preliminary data.</text>
</comment>
<reference evidence="3 4" key="1">
    <citation type="submission" date="2019-06" db="EMBL/GenBank/DDBJ databases">
        <title>Sequencing the genomes of 1000 actinobacteria strains.</title>
        <authorList>
            <person name="Klenk H.-P."/>
        </authorList>
    </citation>
    <scope>NUCLEOTIDE SEQUENCE [LARGE SCALE GENOMIC DNA]</scope>
    <source>
        <strain evidence="3 4">DSM 8251</strain>
    </source>
</reference>
<dbReference type="Proteomes" id="UP000316196">
    <property type="component" value="Unassembled WGS sequence"/>
</dbReference>
<keyword evidence="3" id="KW-0547">Nucleotide-binding</keyword>
<protein>
    <submittedName>
        <fullName evidence="3">XPB/Ssl2-like helicase family protein</fullName>
    </submittedName>
</protein>
<feature type="region of interest" description="Disordered" evidence="1">
    <location>
        <begin position="133"/>
        <end position="161"/>
    </location>
</feature>
<proteinExistence type="predicted"/>
<organism evidence="3 4">
    <name type="scientific">Propioniferax innocua</name>
    <dbReference type="NCBI Taxonomy" id="1753"/>
    <lineage>
        <taxon>Bacteria</taxon>
        <taxon>Bacillati</taxon>
        <taxon>Actinomycetota</taxon>
        <taxon>Actinomycetes</taxon>
        <taxon>Propionibacteriales</taxon>
        <taxon>Propionibacteriaceae</taxon>
        <taxon>Propioniferax</taxon>
    </lineage>
</organism>
<evidence type="ECO:0000313" key="3">
    <source>
        <dbReference type="EMBL" id="TQL57932.1"/>
    </source>
</evidence>
<dbReference type="AlphaFoldDB" id="A0A542ZC59"/>
<dbReference type="RefSeq" id="WP_142093749.1">
    <property type="nucleotide sequence ID" value="NZ_BAAAMD010000004.1"/>
</dbReference>
<dbReference type="OrthoDB" id="3415124at2"/>